<gene>
    <name evidence="6" type="ordered locus">Desti_4513</name>
</gene>
<keyword evidence="2" id="KW-0408">Iron</keyword>
<dbReference type="EMBL" id="CP003360">
    <property type="protein sequence ID" value="AFM27143.1"/>
    <property type="molecule type" value="Genomic_DNA"/>
</dbReference>
<dbReference type="InterPro" id="IPR017896">
    <property type="entry name" value="4Fe4S_Fe-S-bd"/>
</dbReference>
<feature type="domain" description="4Fe-4S ferredoxin-type" evidence="5">
    <location>
        <begin position="289"/>
        <end position="320"/>
    </location>
</feature>
<dbReference type="OrthoDB" id="9795302at2"/>
<evidence type="ECO:0000259" key="5">
    <source>
        <dbReference type="PROSITE" id="PS51379"/>
    </source>
</evidence>
<reference evidence="7" key="1">
    <citation type="submission" date="2012-06" db="EMBL/GenBank/DDBJ databases">
        <title>Complete sequence of chromosome of Desulfomonile tiedjei DSM 6799.</title>
        <authorList>
            <person name="Lucas S."/>
            <person name="Copeland A."/>
            <person name="Lapidus A."/>
            <person name="Glavina del Rio T."/>
            <person name="Dalin E."/>
            <person name="Tice H."/>
            <person name="Bruce D."/>
            <person name="Goodwin L."/>
            <person name="Pitluck S."/>
            <person name="Peters L."/>
            <person name="Ovchinnikova G."/>
            <person name="Zeytun A."/>
            <person name="Lu M."/>
            <person name="Kyrpides N."/>
            <person name="Mavromatis K."/>
            <person name="Ivanova N."/>
            <person name="Brettin T."/>
            <person name="Detter J.C."/>
            <person name="Han C."/>
            <person name="Larimer F."/>
            <person name="Land M."/>
            <person name="Hauser L."/>
            <person name="Markowitz V."/>
            <person name="Cheng J.-F."/>
            <person name="Hugenholtz P."/>
            <person name="Woyke T."/>
            <person name="Wu D."/>
            <person name="Spring S."/>
            <person name="Schroeder M."/>
            <person name="Brambilla E."/>
            <person name="Klenk H.-P."/>
            <person name="Eisen J.A."/>
        </authorList>
    </citation>
    <scope>NUCLEOTIDE SEQUENCE [LARGE SCALE GENOMIC DNA]</scope>
    <source>
        <strain evidence="7">ATCC 49306 / DSM 6799 / DCB-1</strain>
    </source>
</reference>
<evidence type="ECO:0000313" key="6">
    <source>
        <dbReference type="EMBL" id="AFM27143.1"/>
    </source>
</evidence>
<dbReference type="PROSITE" id="PS51379">
    <property type="entry name" value="4FE4S_FER_2"/>
    <property type="match status" value="1"/>
</dbReference>
<dbReference type="HOGENOM" id="CLU_798601_0_0_7"/>
<keyword evidence="4" id="KW-0472">Membrane</keyword>
<accession>I4CC52</accession>
<feature type="transmembrane region" description="Helical" evidence="4">
    <location>
        <begin position="25"/>
        <end position="55"/>
    </location>
</feature>
<dbReference type="PROSITE" id="PS00198">
    <property type="entry name" value="4FE4S_FER_1"/>
    <property type="match status" value="1"/>
</dbReference>
<dbReference type="KEGG" id="dti:Desti_4513"/>
<organism evidence="6 7">
    <name type="scientific">Desulfomonile tiedjei (strain ATCC 49306 / DSM 6799 / DCB-1)</name>
    <dbReference type="NCBI Taxonomy" id="706587"/>
    <lineage>
        <taxon>Bacteria</taxon>
        <taxon>Pseudomonadati</taxon>
        <taxon>Thermodesulfobacteriota</taxon>
        <taxon>Desulfomonilia</taxon>
        <taxon>Desulfomonilales</taxon>
        <taxon>Desulfomonilaceae</taxon>
        <taxon>Desulfomonile</taxon>
    </lineage>
</organism>
<keyword evidence="4" id="KW-1133">Transmembrane helix</keyword>
<dbReference type="eggNOG" id="COG1150">
    <property type="taxonomic scope" value="Bacteria"/>
</dbReference>
<evidence type="ECO:0000313" key="7">
    <source>
        <dbReference type="Proteomes" id="UP000006055"/>
    </source>
</evidence>
<proteinExistence type="predicted"/>
<dbReference type="eggNOG" id="COG3976">
    <property type="taxonomic scope" value="Bacteria"/>
</dbReference>
<keyword evidence="4" id="KW-0812">Transmembrane</keyword>
<evidence type="ECO:0000256" key="4">
    <source>
        <dbReference type="SAM" id="Phobius"/>
    </source>
</evidence>
<dbReference type="GO" id="GO:0046872">
    <property type="term" value="F:metal ion binding"/>
    <property type="evidence" value="ECO:0007669"/>
    <property type="project" value="UniProtKB-KW"/>
</dbReference>
<keyword evidence="3" id="KW-0411">Iron-sulfur</keyword>
<dbReference type="Pfam" id="PF13534">
    <property type="entry name" value="Fer4_17"/>
    <property type="match status" value="1"/>
</dbReference>
<dbReference type="SUPFAM" id="SSF46548">
    <property type="entry name" value="alpha-helical ferredoxin"/>
    <property type="match status" value="1"/>
</dbReference>
<name>I4CC52_DESTA</name>
<dbReference type="Proteomes" id="UP000006055">
    <property type="component" value="Chromosome"/>
</dbReference>
<sequence>MMLSKLWDNPAGFLWQLVRSRDARLVFYMALVAVLFPSARFILFLVFFLILGIMWGRDYQRTGSRKLAGLAAVLVCILIGYGITRVNVEHIDILRQSTSPWGNGIELVADGSYTGSSEGFRGLMTVRVDVKDHRIIDVRTLTYPDAISVEDNDIEAFRKELLEKGKLEAPAQPSLYRGATVSLTGYADAVEDALSKGIPNYPEYNLFSRLFLATFIGKAPSRVTLNALAILFAGFIVFEYALQSMLTPGTGRSINCYNCATCVGACPVKEAEGVQMPMGLVLLTRLGDYDRVMELSKYCVGCGRCAAKCPIGNSGPMVISAAYMASREQKKLLGESGGQLKEKTESA</sequence>
<feature type="transmembrane region" description="Helical" evidence="4">
    <location>
        <begin position="67"/>
        <end position="84"/>
    </location>
</feature>
<dbReference type="RefSeq" id="WP_014812257.1">
    <property type="nucleotide sequence ID" value="NC_018025.1"/>
</dbReference>
<dbReference type="STRING" id="706587.Desti_4513"/>
<dbReference type="GO" id="GO:0051536">
    <property type="term" value="F:iron-sulfur cluster binding"/>
    <property type="evidence" value="ECO:0007669"/>
    <property type="project" value="UniProtKB-KW"/>
</dbReference>
<evidence type="ECO:0000256" key="1">
    <source>
        <dbReference type="ARBA" id="ARBA00022723"/>
    </source>
</evidence>
<dbReference type="Gene3D" id="3.30.70.20">
    <property type="match status" value="1"/>
</dbReference>
<protein>
    <recommendedName>
        <fullName evidence="5">4Fe-4S ferredoxin-type domain-containing protein</fullName>
    </recommendedName>
</protein>
<evidence type="ECO:0000256" key="3">
    <source>
        <dbReference type="ARBA" id="ARBA00023014"/>
    </source>
</evidence>
<evidence type="ECO:0000256" key="2">
    <source>
        <dbReference type="ARBA" id="ARBA00023004"/>
    </source>
</evidence>
<dbReference type="AlphaFoldDB" id="I4CC52"/>
<dbReference type="InterPro" id="IPR017900">
    <property type="entry name" value="4Fe4S_Fe_S_CS"/>
</dbReference>
<keyword evidence="7" id="KW-1185">Reference proteome</keyword>
<keyword evidence="1" id="KW-0479">Metal-binding</keyword>